<dbReference type="AlphaFoldDB" id="A0A1Y1RYL7"/>
<dbReference type="PANTHER" id="PTHR47738">
    <property type="entry name" value="PTS SYSTEM FRUCTOSE-LIKE EIIA COMPONENT-RELATED"/>
    <property type="match status" value="1"/>
</dbReference>
<dbReference type="Gene3D" id="3.40.930.10">
    <property type="entry name" value="Mannitol-specific EII, Chain A"/>
    <property type="match status" value="1"/>
</dbReference>
<dbReference type="InterPro" id="IPR041657">
    <property type="entry name" value="HTH_17"/>
</dbReference>
<dbReference type="NCBIfam" id="TIGR01764">
    <property type="entry name" value="excise"/>
    <property type="match status" value="1"/>
</dbReference>
<dbReference type="PANTHER" id="PTHR47738:SF1">
    <property type="entry name" value="NITROGEN REGULATORY PROTEIN"/>
    <property type="match status" value="1"/>
</dbReference>
<dbReference type="Pfam" id="PF12728">
    <property type="entry name" value="HTH_17"/>
    <property type="match status" value="1"/>
</dbReference>
<name>A0A1Y1RYL7_9SPIO</name>
<dbReference type="InterPro" id="IPR009061">
    <property type="entry name" value="DNA-bd_dom_put_sf"/>
</dbReference>
<dbReference type="PROSITE" id="PS51094">
    <property type="entry name" value="PTS_EIIA_TYPE_2"/>
    <property type="match status" value="1"/>
</dbReference>
<dbReference type="Proteomes" id="UP000192343">
    <property type="component" value="Unassembled WGS sequence"/>
</dbReference>
<comment type="caution">
    <text evidence="2">The sequence shown here is derived from an EMBL/GenBank/DDBJ whole genome shotgun (WGS) entry which is preliminary data.</text>
</comment>
<dbReference type="GO" id="GO:0030295">
    <property type="term" value="F:protein kinase activator activity"/>
    <property type="evidence" value="ECO:0007669"/>
    <property type="project" value="TreeGrafter"/>
</dbReference>
<sequence length="232" mass="26349">MKRTEDSLMTLSEMAEYLQVAEKTVMRMINRKEIPAIKIGSQWRFSRSMVDDWIISNMQVVPRNDLAKLMEDSHDLVPLSRLVDTGSIIMNLKPGTRREVLAQLIRPLEAMEKITDSAAYLDILLAREEMMTTAIGPIAFPHARNPRENEGAEPQVIVGICREGTQFGSLDGSPTYLFMLPFTDSEIIHLRLMAKMAVLFKEEKNVRRVLEAKSGEHVVGVLISLEQQHRSE</sequence>
<accession>A0A1Y1RYL7</accession>
<protein>
    <recommendedName>
        <fullName evidence="1">PTS EIIA type-2 domain-containing protein</fullName>
    </recommendedName>
</protein>
<dbReference type="InterPro" id="IPR010093">
    <property type="entry name" value="SinI_DNA-bd"/>
</dbReference>
<dbReference type="SUPFAM" id="SSF46955">
    <property type="entry name" value="Putative DNA-binding domain"/>
    <property type="match status" value="1"/>
</dbReference>
<dbReference type="InterPro" id="IPR002178">
    <property type="entry name" value="PTS_EIIA_type-2_dom"/>
</dbReference>
<keyword evidence="3" id="KW-1185">Reference proteome</keyword>
<dbReference type="EMBL" id="MWQY01000008">
    <property type="protein sequence ID" value="ORC35669.1"/>
    <property type="molecule type" value="Genomic_DNA"/>
</dbReference>
<evidence type="ECO:0000313" key="2">
    <source>
        <dbReference type="EMBL" id="ORC35669.1"/>
    </source>
</evidence>
<feature type="domain" description="PTS EIIA type-2" evidence="1">
    <location>
        <begin position="81"/>
        <end position="225"/>
    </location>
</feature>
<dbReference type="SUPFAM" id="SSF55804">
    <property type="entry name" value="Phoshotransferase/anion transport protein"/>
    <property type="match status" value="1"/>
</dbReference>
<gene>
    <name evidence="2" type="ORF">B4O97_08475</name>
</gene>
<dbReference type="GO" id="GO:0003677">
    <property type="term" value="F:DNA binding"/>
    <property type="evidence" value="ECO:0007669"/>
    <property type="project" value="InterPro"/>
</dbReference>
<proteinExistence type="predicted"/>
<organism evidence="2 3">
    <name type="scientific">Marispirochaeta aestuarii</name>
    <dbReference type="NCBI Taxonomy" id="1963862"/>
    <lineage>
        <taxon>Bacteria</taxon>
        <taxon>Pseudomonadati</taxon>
        <taxon>Spirochaetota</taxon>
        <taxon>Spirochaetia</taxon>
        <taxon>Spirochaetales</taxon>
        <taxon>Spirochaetaceae</taxon>
        <taxon>Marispirochaeta</taxon>
    </lineage>
</organism>
<reference evidence="2 3" key="1">
    <citation type="submission" date="2017-03" db="EMBL/GenBank/DDBJ databases">
        <title>Draft Genome sequence of Marispirochaeta sp. strain JC444.</title>
        <authorList>
            <person name="Shivani Y."/>
            <person name="Subhash Y."/>
            <person name="Sasikala C."/>
            <person name="Ramana C."/>
        </authorList>
    </citation>
    <scope>NUCLEOTIDE SEQUENCE [LARGE SCALE GENOMIC DNA]</scope>
    <source>
        <strain evidence="2 3">JC444</strain>
    </source>
</reference>
<evidence type="ECO:0000313" key="3">
    <source>
        <dbReference type="Proteomes" id="UP000192343"/>
    </source>
</evidence>
<dbReference type="InterPro" id="IPR051541">
    <property type="entry name" value="PTS_SugarTrans_NitroReg"/>
</dbReference>
<dbReference type="Pfam" id="PF00359">
    <property type="entry name" value="PTS_EIIA_2"/>
    <property type="match status" value="1"/>
</dbReference>
<dbReference type="InterPro" id="IPR016152">
    <property type="entry name" value="PTrfase/Anion_transptr"/>
</dbReference>
<evidence type="ECO:0000259" key="1">
    <source>
        <dbReference type="PROSITE" id="PS51094"/>
    </source>
</evidence>
<dbReference type="STRING" id="1963862.B4O97_08475"/>